<dbReference type="InterPro" id="IPR015353">
    <property type="entry name" value="Rubisco_LSMT_subst-bd"/>
</dbReference>
<accession>A0A8J2WUM2</accession>
<dbReference type="AlphaFoldDB" id="A0A8J2WUM2"/>
<sequence length="450" mass="47989">MASLLDRIGDAPIADASSDELRSAVEAIANASSDAYTEWARRTLQIAVHDCYRLSGGGGDDRGVVAARAIDASPSQPVELVVVPFDAMLHATAALVCNSQAEAAAAKAFAVVANKLTREDDVLACRLLFERHLGDRSRWFQHVRRLPDMPDHCVLRWSDAELAELAGSDARLMAARWREQVAADFKEIEAAAAAAGPKREAFPWLEVDAYRWAISMVFSRAITVRRGAGAIKALVPVVDMFNHDPAAPTAHAFDAARDALVVRREAPAAAGATLSIVYEHATASRLLLLYGFVPPLAQTQHAGRDVFAGLAPDAPNRVEKLAVLAGFGVKAQAAGEEPFVVSEADPLPDALALTLYAQRCDLDALGRLVADRADRDAATARAGLGDLVAACDAMLSGYPSSEAEDLAALADGGLEPRRRLALLVRVPERRALVACRREAAARREAVADVD</sequence>
<keyword evidence="3" id="KW-0949">S-adenosyl-L-methionine</keyword>
<dbReference type="PANTHER" id="PTHR13271:SF137">
    <property type="entry name" value="SET DOMAIN-CONTAINING PROTEIN"/>
    <property type="match status" value="1"/>
</dbReference>
<dbReference type="GO" id="GO:0016279">
    <property type="term" value="F:protein-lysine N-methyltransferase activity"/>
    <property type="evidence" value="ECO:0007669"/>
    <property type="project" value="TreeGrafter"/>
</dbReference>
<dbReference type="InterPro" id="IPR050600">
    <property type="entry name" value="SETD3_SETD6_MTase"/>
</dbReference>
<dbReference type="SUPFAM" id="SSF82199">
    <property type="entry name" value="SET domain"/>
    <property type="match status" value="1"/>
</dbReference>
<dbReference type="PANTHER" id="PTHR13271">
    <property type="entry name" value="UNCHARACTERIZED PUTATIVE METHYLTRANSFERASE"/>
    <property type="match status" value="1"/>
</dbReference>
<dbReference type="OrthoDB" id="441812at2759"/>
<comment type="caution">
    <text evidence="5">The sequence shown here is derived from an EMBL/GenBank/DDBJ whole genome shotgun (WGS) entry which is preliminary data.</text>
</comment>
<dbReference type="InterPro" id="IPR046341">
    <property type="entry name" value="SET_dom_sf"/>
</dbReference>
<protein>
    <recommendedName>
        <fullName evidence="4">Rubisco LSMT substrate-binding domain-containing protein</fullName>
    </recommendedName>
</protein>
<evidence type="ECO:0000256" key="3">
    <source>
        <dbReference type="ARBA" id="ARBA00022691"/>
    </source>
</evidence>
<dbReference type="Pfam" id="PF09273">
    <property type="entry name" value="Rubis-subs-bind"/>
    <property type="match status" value="1"/>
</dbReference>
<gene>
    <name evidence="5" type="ORF">PECAL_2P09730</name>
</gene>
<proteinExistence type="predicted"/>
<feature type="domain" description="Rubisco LSMT substrate-binding" evidence="4">
    <location>
        <begin position="312"/>
        <end position="432"/>
    </location>
</feature>
<evidence type="ECO:0000313" key="5">
    <source>
        <dbReference type="EMBL" id="CAH0367929.1"/>
    </source>
</evidence>
<evidence type="ECO:0000259" key="4">
    <source>
        <dbReference type="Pfam" id="PF09273"/>
    </source>
</evidence>
<keyword evidence="2" id="KW-0808">Transferase</keyword>
<dbReference type="CDD" id="cd10527">
    <property type="entry name" value="SET_LSMT"/>
    <property type="match status" value="1"/>
</dbReference>
<evidence type="ECO:0000256" key="2">
    <source>
        <dbReference type="ARBA" id="ARBA00022679"/>
    </source>
</evidence>
<dbReference type="GO" id="GO:0032259">
    <property type="term" value="P:methylation"/>
    <property type="evidence" value="ECO:0007669"/>
    <property type="project" value="UniProtKB-KW"/>
</dbReference>
<evidence type="ECO:0000313" key="6">
    <source>
        <dbReference type="Proteomes" id="UP000789595"/>
    </source>
</evidence>
<dbReference type="EMBL" id="CAKKNE010000002">
    <property type="protein sequence ID" value="CAH0367929.1"/>
    <property type="molecule type" value="Genomic_DNA"/>
</dbReference>
<dbReference type="Gene3D" id="3.90.1420.10">
    <property type="entry name" value="Rubisco LSMT, substrate-binding domain"/>
    <property type="match status" value="1"/>
</dbReference>
<reference evidence="5" key="1">
    <citation type="submission" date="2021-11" db="EMBL/GenBank/DDBJ databases">
        <authorList>
            <consortium name="Genoscope - CEA"/>
            <person name="William W."/>
        </authorList>
    </citation>
    <scope>NUCLEOTIDE SEQUENCE</scope>
</reference>
<dbReference type="InterPro" id="IPR036464">
    <property type="entry name" value="Rubisco_LSMT_subst-bd_sf"/>
</dbReference>
<organism evidence="5 6">
    <name type="scientific">Pelagomonas calceolata</name>
    <dbReference type="NCBI Taxonomy" id="35677"/>
    <lineage>
        <taxon>Eukaryota</taxon>
        <taxon>Sar</taxon>
        <taxon>Stramenopiles</taxon>
        <taxon>Ochrophyta</taxon>
        <taxon>Pelagophyceae</taxon>
        <taxon>Pelagomonadales</taxon>
        <taxon>Pelagomonadaceae</taxon>
        <taxon>Pelagomonas</taxon>
    </lineage>
</organism>
<dbReference type="Gene3D" id="3.90.1410.10">
    <property type="entry name" value="set domain protein methyltransferase, domain 1"/>
    <property type="match status" value="1"/>
</dbReference>
<dbReference type="SUPFAM" id="SSF81822">
    <property type="entry name" value="RuBisCo LSMT C-terminal, substrate-binding domain"/>
    <property type="match status" value="1"/>
</dbReference>
<evidence type="ECO:0000256" key="1">
    <source>
        <dbReference type="ARBA" id="ARBA00022603"/>
    </source>
</evidence>
<name>A0A8J2WUM2_9STRA</name>
<dbReference type="Proteomes" id="UP000789595">
    <property type="component" value="Unassembled WGS sequence"/>
</dbReference>
<keyword evidence="6" id="KW-1185">Reference proteome</keyword>
<keyword evidence="1" id="KW-0489">Methyltransferase</keyword>